<organism evidence="2 3">
    <name type="scientific">Trichocoleus desertorum GB2-A4</name>
    <dbReference type="NCBI Taxonomy" id="2933944"/>
    <lineage>
        <taxon>Bacteria</taxon>
        <taxon>Bacillati</taxon>
        <taxon>Cyanobacteriota</taxon>
        <taxon>Cyanophyceae</taxon>
        <taxon>Leptolyngbyales</taxon>
        <taxon>Trichocoleusaceae</taxon>
        <taxon>Trichocoleus</taxon>
    </lineage>
</organism>
<dbReference type="RefSeq" id="WP_190443328.1">
    <property type="nucleotide sequence ID" value="NZ_JAMPKM010000032.1"/>
</dbReference>
<dbReference type="Proteomes" id="UP001464891">
    <property type="component" value="Unassembled WGS sequence"/>
</dbReference>
<evidence type="ECO:0000313" key="2">
    <source>
        <dbReference type="EMBL" id="MEP0820526.1"/>
    </source>
</evidence>
<feature type="domain" description="N-acetyltransferase" evidence="1">
    <location>
        <begin position="6"/>
        <end position="165"/>
    </location>
</feature>
<sequence>MQIEHLEFKPIDLAKHADVCVAFREDSYVCSFGSAELFHGADGKGAERYVNWLCEKMKRFPGGCVHVWSGSEIIGQMEMGRFRSDASLGYVNLYYVTARWRGTGVASLLDEYATAFFKRLSLHSARLSVTPTNTRAVEFYLRHGWKDLGPRENAPEVHYMGKNYE</sequence>
<dbReference type="Gene3D" id="3.40.630.30">
    <property type="match status" value="1"/>
</dbReference>
<keyword evidence="3" id="KW-1185">Reference proteome</keyword>
<dbReference type="InterPro" id="IPR016181">
    <property type="entry name" value="Acyl_CoA_acyltransferase"/>
</dbReference>
<dbReference type="EMBL" id="JAMPKM010000032">
    <property type="protein sequence ID" value="MEP0820526.1"/>
    <property type="molecule type" value="Genomic_DNA"/>
</dbReference>
<dbReference type="PROSITE" id="PS51186">
    <property type="entry name" value="GNAT"/>
    <property type="match status" value="1"/>
</dbReference>
<reference evidence="2 3" key="1">
    <citation type="submission" date="2022-04" db="EMBL/GenBank/DDBJ databases">
        <title>Positive selection, recombination, and allopatry shape intraspecific diversity of widespread and dominant cyanobacteria.</title>
        <authorList>
            <person name="Wei J."/>
            <person name="Shu W."/>
            <person name="Hu C."/>
        </authorList>
    </citation>
    <scope>NUCLEOTIDE SEQUENCE [LARGE SCALE GENOMIC DNA]</scope>
    <source>
        <strain evidence="2 3">GB2-A4</strain>
    </source>
</reference>
<evidence type="ECO:0000259" key="1">
    <source>
        <dbReference type="PROSITE" id="PS51186"/>
    </source>
</evidence>
<proteinExistence type="predicted"/>
<dbReference type="CDD" id="cd04301">
    <property type="entry name" value="NAT_SF"/>
    <property type="match status" value="1"/>
</dbReference>
<dbReference type="InterPro" id="IPR000182">
    <property type="entry name" value="GNAT_dom"/>
</dbReference>
<dbReference type="Pfam" id="PF00583">
    <property type="entry name" value="Acetyltransf_1"/>
    <property type="match status" value="1"/>
</dbReference>
<accession>A0ABV0JFI7</accession>
<dbReference type="SUPFAM" id="SSF55729">
    <property type="entry name" value="Acyl-CoA N-acyltransferases (Nat)"/>
    <property type="match status" value="1"/>
</dbReference>
<protein>
    <submittedName>
        <fullName evidence="2">GNAT family N-acetyltransferase</fullName>
    </submittedName>
</protein>
<comment type="caution">
    <text evidence="2">The sequence shown here is derived from an EMBL/GenBank/DDBJ whole genome shotgun (WGS) entry which is preliminary data.</text>
</comment>
<gene>
    <name evidence="2" type="ORF">NC998_25860</name>
</gene>
<name>A0ABV0JFI7_9CYAN</name>
<evidence type="ECO:0000313" key="3">
    <source>
        <dbReference type="Proteomes" id="UP001464891"/>
    </source>
</evidence>